<dbReference type="EMBL" id="RSCK01000039">
    <property type="protein sequence ID" value="RUT10646.1"/>
    <property type="molecule type" value="Genomic_DNA"/>
</dbReference>
<dbReference type="AlphaFoldDB" id="A0AB37UGD3"/>
<protein>
    <submittedName>
        <fullName evidence="2">Membrane protein</fullName>
    </submittedName>
</protein>
<reference evidence="2 3" key="1">
    <citation type="journal article" date="2019" name="Genome Biol. Evol.">
        <title>Day and night: Metabolic profiles and evolutionary relationships of six axenic non-marine cyanobacteria.</title>
        <authorList>
            <person name="Will S.E."/>
            <person name="Henke P."/>
            <person name="Boedeker C."/>
            <person name="Huang S."/>
            <person name="Brinkmann H."/>
            <person name="Rohde M."/>
            <person name="Jarek M."/>
            <person name="Friedl T."/>
            <person name="Seufert S."/>
            <person name="Schumacher M."/>
            <person name="Overmann J."/>
            <person name="Neumann-Schaal M."/>
            <person name="Petersen J."/>
        </authorList>
    </citation>
    <scope>NUCLEOTIDE SEQUENCE [LARGE SCALE GENOMIC DNA]</scope>
    <source>
        <strain evidence="2 3">SAG 39.79</strain>
    </source>
</reference>
<accession>A0AB37UGD3</accession>
<dbReference type="Proteomes" id="UP000282574">
    <property type="component" value="Unassembled WGS sequence"/>
</dbReference>
<name>A0AB37UGD3_9CYAN</name>
<keyword evidence="3" id="KW-1185">Reference proteome</keyword>
<feature type="transmembrane region" description="Helical" evidence="1">
    <location>
        <begin position="139"/>
        <end position="160"/>
    </location>
</feature>
<dbReference type="Pfam" id="PF08592">
    <property type="entry name" value="Anthrone_oxy"/>
    <property type="match status" value="1"/>
</dbReference>
<proteinExistence type="predicted"/>
<feature type="transmembrane region" description="Helical" evidence="1">
    <location>
        <begin position="12"/>
        <end position="36"/>
    </location>
</feature>
<keyword evidence="1" id="KW-0472">Membrane</keyword>
<evidence type="ECO:0000313" key="3">
    <source>
        <dbReference type="Proteomes" id="UP000282574"/>
    </source>
</evidence>
<evidence type="ECO:0000256" key="1">
    <source>
        <dbReference type="SAM" id="Phobius"/>
    </source>
</evidence>
<keyword evidence="1" id="KW-1133">Transmembrane helix</keyword>
<comment type="caution">
    <text evidence="2">The sequence shown here is derived from an EMBL/GenBank/DDBJ whole genome shotgun (WGS) entry which is preliminary data.</text>
</comment>
<dbReference type="InterPro" id="IPR013901">
    <property type="entry name" value="Anthrone_oxy"/>
</dbReference>
<keyword evidence="1" id="KW-0812">Transmembrane</keyword>
<feature type="transmembrane region" description="Helical" evidence="1">
    <location>
        <begin position="87"/>
        <end position="108"/>
    </location>
</feature>
<organism evidence="2 3">
    <name type="scientific">Chroococcidiopsis cubana SAG 39.79</name>
    <dbReference type="NCBI Taxonomy" id="388085"/>
    <lineage>
        <taxon>Bacteria</taxon>
        <taxon>Bacillati</taxon>
        <taxon>Cyanobacteriota</taxon>
        <taxon>Cyanophyceae</taxon>
        <taxon>Chroococcidiopsidales</taxon>
        <taxon>Chroococcidiopsidaceae</taxon>
        <taxon>Chroococcidiopsis</taxon>
    </lineage>
</organism>
<gene>
    <name evidence="2" type="ORF">DSM107010_40990</name>
</gene>
<sequence length="164" mass="17678">MLRIDLLFALKLFAALGSGLVAGVFFAFSTFVMLALARIPSAQGIAAMQSINITVINLWFMTAFLGTGAVCIFLAIAALFNWHQTGAAYLLVGSLLYLVGTFLVTIAFNVPLNDALAIVKPDSSEGANLWNKYLSDWTLWNHIRTIAALAAAALFTLALCDRTM</sequence>
<evidence type="ECO:0000313" key="2">
    <source>
        <dbReference type="EMBL" id="RUT10646.1"/>
    </source>
</evidence>
<feature type="transmembrane region" description="Helical" evidence="1">
    <location>
        <begin position="56"/>
        <end position="80"/>
    </location>
</feature>
<dbReference type="RefSeq" id="WP_106166869.1">
    <property type="nucleotide sequence ID" value="NZ_JAVKZF010000001.1"/>
</dbReference>